<dbReference type="Pfam" id="PF00534">
    <property type="entry name" value="Glycos_transf_1"/>
    <property type="match status" value="1"/>
</dbReference>
<dbReference type="EMBL" id="JYJA01000039">
    <property type="protein sequence ID" value="KJL40824.1"/>
    <property type="molecule type" value="Genomic_DNA"/>
</dbReference>
<dbReference type="PATRIC" id="fig|69370.6.peg.3504"/>
<accession>A0A0M2H9N8</accession>
<dbReference type="Proteomes" id="UP000034098">
    <property type="component" value="Unassembled WGS sequence"/>
</dbReference>
<dbReference type="PANTHER" id="PTHR45947:SF3">
    <property type="entry name" value="SULFOQUINOVOSYL TRANSFERASE SQD2"/>
    <property type="match status" value="1"/>
</dbReference>
<keyword evidence="4" id="KW-0328">Glycosyltransferase</keyword>
<reference evidence="4 5" key="1">
    <citation type="submission" date="2015-02" db="EMBL/GenBank/DDBJ databases">
        <title>Draft genome sequences of ten Microbacterium spp. with emphasis on heavy metal contaminated environments.</title>
        <authorList>
            <person name="Corretto E."/>
        </authorList>
    </citation>
    <scope>NUCLEOTIDE SEQUENCE [LARGE SCALE GENOMIC DNA]</scope>
    <source>
        <strain evidence="4 5">DSM 8608</strain>
    </source>
</reference>
<dbReference type="InterPro" id="IPR050194">
    <property type="entry name" value="Glycosyltransferase_grp1"/>
</dbReference>
<dbReference type="InterPro" id="IPR001296">
    <property type="entry name" value="Glyco_trans_1"/>
</dbReference>
<protein>
    <recommendedName>
        <fullName evidence="1">D-inositol 3-phosphate glycosyltransferase</fullName>
    </recommendedName>
</protein>
<dbReference type="AlphaFoldDB" id="A0A0M2H9N8"/>
<evidence type="ECO:0000259" key="3">
    <source>
        <dbReference type="Pfam" id="PF00534"/>
    </source>
</evidence>
<gene>
    <name evidence="4" type="primary">aceC</name>
    <name evidence="4" type="ORF">RS82_03440</name>
</gene>
<proteinExistence type="predicted"/>
<evidence type="ECO:0000313" key="5">
    <source>
        <dbReference type="Proteomes" id="UP000034098"/>
    </source>
</evidence>
<dbReference type="RefSeq" id="WP_045301561.1">
    <property type="nucleotide sequence ID" value="NZ_JYJA01000039.1"/>
</dbReference>
<dbReference type="OrthoDB" id="9801573at2"/>
<evidence type="ECO:0000256" key="1">
    <source>
        <dbReference type="ARBA" id="ARBA00021292"/>
    </source>
</evidence>
<evidence type="ECO:0000256" key="2">
    <source>
        <dbReference type="ARBA" id="ARBA00022679"/>
    </source>
</evidence>
<name>A0A0M2H9N8_MICTR</name>
<feature type="domain" description="Glycosyl transferase family 1" evidence="3">
    <location>
        <begin position="199"/>
        <end position="332"/>
    </location>
</feature>
<dbReference type="PANTHER" id="PTHR45947">
    <property type="entry name" value="SULFOQUINOVOSYL TRANSFERASE SQD2"/>
    <property type="match status" value="1"/>
</dbReference>
<organism evidence="4 5">
    <name type="scientific">Microbacterium trichothecenolyticum</name>
    <name type="common">Aureobacterium trichothecenolyticum</name>
    <dbReference type="NCBI Taxonomy" id="69370"/>
    <lineage>
        <taxon>Bacteria</taxon>
        <taxon>Bacillati</taxon>
        <taxon>Actinomycetota</taxon>
        <taxon>Actinomycetes</taxon>
        <taxon>Micrococcales</taxon>
        <taxon>Microbacteriaceae</taxon>
        <taxon>Microbacterium</taxon>
    </lineage>
</organism>
<dbReference type="Gene3D" id="3.40.50.2000">
    <property type="entry name" value="Glycogen Phosphorylase B"/>
    <property type="match status" value="2"/>
</dbReference>
<comment type="caution">
    <text evidence="4">The sequence shown here is derived from an EMBL/GenBank/DDBJ whole genome shotgun (WGS) entry which is preliminary data.</text>
</comment>
<evidence type="ECO:0000313" key="4">
    <source>
        <dbReference type="EMBL" id="KJL40824.1"/>
    </source>
</evidence>
<dbReference type="SUPFAM" id="SSF53756">
    <property type="entry name" value="UDP-Glycosyltransferase/glycogen phosphorylase"/>
    <property type="match status" value="1"/>
</dbReference>
<keyword evidence="5" id="KW-1185">Reference proteome</keyword>
<sequence length="368" mass="40298">MKGLLVHEWIAKNGGSENVFARLADIYPDADLLCLWNDAPHRFDPARTRETWLAGSPLRGRKAAALPLMPATWRNRKESADWMLVSSHLFAHQITLSSGPVPKFVYVHTPARYIWAPDLDLRGASLPARAIGALFKPIDRKRATSATSIAANSEFIAGRIREAWHRDATVIYPPVETSRIQAITDWADELTAEEAAQLEALPPQYVLGASRFVSYKRLDLVIAAGEAADVPVVLAGTGPDEDSLRARAAEARVPVHFVHRPSDALLYALYQRALVFVFPPIEDFGIMPVEAMATGTPVIVNSIGGARESVAAPVAGTFFESEDASELRRAVEVAAAVDRSAVAARAREFSAERFDEEIRSWVDEHVGS</sequence>
<keyword evidence="2 4" id="KW-0808">Transferase</keyword>
<dbReference type="GO" id="GO:0016757">
    <property type="term" value="F:glycosyltransferase activity"/>
    <property type="evidence" value="ECO:0007669"/>
    <property type="project" value="UniProtKB-KW"/>
</dbReference>